<protein>
    <recommendedName>
        <fullName evidence="12">Coatomer subunit zeta</fullName>
    </recommendedName>
</protein>
<comment type="subunit">
    <text evidence="3 12">Oligomeric complex that consists of at least the alpha, beta, beta', gamma, delta, epsilon and zeta subunits.</text>
</comment>
<keyword evidence="8 12" id="KW-0333">Golgi apparatus</keyword>
<proteinExistence type="inferred from homology"/>
<keyword evidence="7 12" id="KW-0653">Protein transport</keyword>
<evidence type="ECO:0000256" key="6">
    <source>
        <dbReference type="ARBA" id="ARBA00022892"/>
    </source>
</evidence>
<dbReference type="eggNOG" id="KOG3343">
    <property type="taxonomic scope" value="Eukaryota"/>
</dbReference>
<dbReference type="SUPFAM" id="SSF64356">
    <property type="entry name" value="SNARE-like"/>
    <property type="match status" value="1"/>
</dbReference>
<feature type="domain" description="AP complex mu/sigma subunit" evidence="13">
    <location>
        <begin position="8"/>
        <end position="156"/>
    </location>
</feature>
<dbReference type="InterPro" id="IPR039652">
    <property type="entry name" value="Coatomer_zeta"/>
</dbReference>
<keyword evidence="9 12" id="KW-0472">Membrane</keyword>
<dbReference type="OrthoDB" id="10249988at2759"/>
<dbReference type="CDD" id="cd14829">
    <property type="entry name" value="Zeta-COP"/>
    <property type="match status" value="1"/>
</dbReference>
<evidence type="ECO:0000256" key="8">
    <source>
        <dbReference type="ARBA" id="ARBA00023034"/>
    </source>
</evidence>
<evidence type="ECO:0000256" key="1">
    <source>
        <dbReference type="ARBA" id="ARBA00004255"/>
    </source>
</evidence>
<gene>
    <name evidence="14" type="ORF">T551_01224</name>
</gene>
<evidence type="ECO:0000256" key="4">
    <source>
        <dbReference type="ARBA" id="ARBA00022448"/>
    </source>
</evidence>
<dbReference type="Pfam" id="PF01217">
    <property type="entry name" value="Clat_adaptor_s"/>
    <property type="match status" value="1"/>
</dbReference>
<evidence type="ECO:0000313" key="15">
    <source>
        <dbReference type="Proteomes" id="UP000053447"/>
    </source>
</evidence>
<dbReference type="GO" id="GO:0006890">
    <property type="term" value="P:retrograde vesicle-mediated transport, Golgi to endoplasmic reticulum"/>
    <property type="evidence" value="ECO:0007669"/>
    <property type="project" value="UniProtKB-UniRule"/>
</dbReference>
<dbReference type="Proteomes" id="UP000053447">
    <property type="component" value="Unassembled WGS sequence"/>
</dbReference>
<dbReference type="VEuPathDB" id="FungiDB:T551_01224"/>
<keyword evidence="6 12" id="KW-0931">ER-Golgi transport</keyword>
<evidence type="ECO:0000256" key="10">
    <source>
        <dbReference type="ARBA" id="ARBA00023329"/>
    </source>
</evidence>
<reference evidence="15" key="1">
    <citation type="journal article" date="2016" name="Nat. Commun.">
        <title>Genome analysis of three Pneumocystis species reveals adaptation mechanisms to life exclusively in mammalian hosts.</title>
        <authorList>
            <person name="Ma L."/>
            <person name="Chen Z."/>
            <person name="Huang D.W."/>
            <person name="Kutty G."/>
            <person name="Ishihara M."/>
            <person name="Wang H."/>
            <person name="Abouelleil A."/>
            <person name="Bishop L."/>
            <person name="Davey E."/>
            <person name="Deng R."/>
            <person name="Deng X."/>
            <person name="Fan L."/>
            <person name="Fantoni G."/>
            <person name="Fitzgerald M."/>
            <person name="Gogineni E."/>
            <person name="Goldberg J.M."/>
            <person name="Handley G."/>
            <person name="Hu X."/>
            <person name="Huber C."/>
            <person name="Jiao X."/>
            <person name="Jones K."/>
            <person name="Levin J.Z."/>
            <person name="Liu Y."/>
            <person name="Macdonald P."/>
            <person name="Melnikov A."/>
            <person name="Raley C."/>
            <person name="Sassi M."/>
            <person name="Sherman B.T."/>
            <person name="Song X."/>
            <person name="Sykes S."/>
            <person name="Tran B."/>
            <person name="Walsh L."/>
            <person name="Xia Y."/>
            <person name="Yang J."/>
            <person name="Young S."/>
            <person name="Zeng Q."/>
            <person name="Zheng X."/>
            <person name="Stephens R."/>
            <person name="Nusbaum C."/>
            <person name="Birren B.W."/>
            <person name="Azadi P."/>
            <person name="Lempicki R.A."/>
            <person name="Cuomo C.A."/>
            <person name="Kovacs J.A."/>
        </authorList>
    </citation>
    <scope>NUCLEOTIDE SEQUENCE [LARGE SCALE GENOMIC DNA]</scope>
    <source>
        <strain evidence="15">RU7</strain>
    </source>
</reference>
<keyword evidence="4 12" id="KW-0813">Transport</keyword>
<dbReference type="GeneID" id="28939742"/>
<dbReference type="PANTHER" id="PTHR11043:SF0">
    <property type="entry name" value="COATOMER SUBUNIT ZETA"/>
    <property type="match status" value="1"/>
</dbReference>
<evidence type="ECO:0000256" key="3">
    <source>
        <dbReference type="ARBA" id="ARBA00011775"/>
    </source>
</evidence>
<evidence type="ECO:0000313" key="14">
    <source>
        <dbReference type="EMBL" id="KTW31151.1"/>
    </source>
</evidence>
<organism evidence="14 15">
    <name type="scientific">Pneumocystis jirovecii (strain RU7)</name>
    <name type="common">Human pneumocystis pneumonia agent</name>
    <dbReference type="NCBI Taxonomy" id="1408657"/>
    <lineage>
        <taxon>Eukaryota</taxon>
        <taxon>Fungi</taxon>
        <taxon>Dikarya</taxon>
        <taxon>Ascomycota</taxon>
        <taxon>Taphrinomycotina</taxon>
        <taxon>Pneumocystomycetes</taxon>
        <taxon>Pneumocystaceae</taxon>
        <taxon>Pneumocystis</taxon>
    </lineage>
</organism>
<dbReference type="FunFam" id="3.30.450.60:FF:000013">
    <property type="entry name" value="Coatomer subunit zeta"/>
    <property type="match status" value="1"/>
</dbReference>
<dbReference type="Gene3D" id="3.30.450.60">
    <property type="match status" value="1"/>
</dbReference>
<evidence type="ECO:0000256" key="12">
    <source>
        <dbReference type="RuleBase" id="RU366053"/>
    </source>
</evidence>
<evidence type="ECO:0000256" key="11">
    <source>
        <dbReference type="ARBA" id="ARBA00045555"/>
    </source>
</evidence>
<dbReference type="GO" id="GO:0000139">
    <property type="term" value="C:Golgi membrane"/>
    <property type="evidence" value="ECO:0007669"/>
    <property type="project" value="UniProtKB-SubCell"/>
</dbReference>
<dbReference type="GO" id="GO:0006891">
    <property type="term" value="P:intra-Golgi vesicle-mediated transport"/>
    <property type="evidence" value="ECO:0007669"/>
    <property type="project" value="TreeGrafter"/>
</dbReference>
<dbReference type="STRING" id="1408657.A0A0W4ZS01"/>
<name>A0A0W4ZS01_PNEJ7</name>
<dbReference type="RefSeq" id="XP_018230141.1">
    <property type="nucleotide sequence ID" value="XM_018373487.1"/>
</dbReference>
<dbReference type="InterPro" id="IPR011012">
    <property type="entry name" value="Longin-like_dom_sf"/>
</dbReference>
<dbReference type="PANTHER" id="PTHR11043">
    <property type="entry name" value="ZETA-COAT PROTEIN"/>
    <property type="match status" value="1"/>
</dbReference>
<keyword evidence="10 12" id="KW-0968">Cytoplasmic vesicle</keyword>
<sequence length="194" mass="22181">MTNLTLYTIHAILILDSTGNRLFAKYCQSPHEIPQIGYVHPNLYPTVKEQRIFEKGLWEKTKKTNNDVILYENRTVVYKLSVDVMIYVVGGQDENELMLYEVLTTLKETLEMLLKMLIDKHALLENYDLLSLAVNEICDNGIIVETEPSVIVSRISRPSFSDGIVQVDLSEKGLMNAYQMAKEKLAERILKGNI</sequence>
<dbReference type="GO" id="GO:0030126">
    <property type="term" value="C:COPI vesicle coat"/>
    <property type="evidence" value="ECO:0007669"/>
    <property type="project" value="UniProtKB-UniRule"/>
</dbReference>
<comment type="caution">
    <text evidence="14">The sequence shown here is derived from an EMBL/GenBank/DDBJ whole genome shotgun (WGS) entry which is preliminary data.</text>
</comment>
<dbReference type="AlphaFoldDB" id="A0A0W4ZS01"/>
<comment type="function">
    <text evidence="11">The coatomer is a cytosolic protein complex that binds to dilysine motifs and reversibly associates with Golgi non-clathrin-coated vesicles, which further mediate biosynthetic protein transport from the ER, via the Golgi up to the trans Golgi network. Coatomer complex is required for budding from Golgi membranes, and is essential for the retrograde Golgi-to-ER transport of dilysine-tagged proteins. The zeta subunit may be involved in regulating the coat assembly and, hence, the rate of biosynthetic protein transport due to its association-dissociation properties with the coatomer complex.</text>
</comment>
<dbReference type="GO" id="GO:0006886">
    <property type="term" value="P:intracellular protein transport"/>
    <property type="evidence" value="ECO:0007669"/>
    <property type="project" value="TreeGrafter"/>
</dbReference>
<keyword evidence="5 12" id="KW-0963">Cytoplasm</keyword>
<dbReference type="InterPro" id="IPR022775">
    <property type="entry name" value="AP_mu_sigma_su"/>
</dbReference>
<evidence type="ECO:0000256" key="7">
    <source>
        <dbReference type="ARBA" id="ARBA00022927"/>
    </source>
</evidence>
<comment type="similarity">
    <text evidence="2 12">Belongs to the adaptor complexes small subunit family.</text>
</comment>
<accession>A0A0W4ZS01</accession>
<evidence type="ECO:0000256" key="2">
    <source>
        <dbReference type="ARBA" id="ARBA00006972"/>
    </source>
</evidence>
<evidence type="ECO:0000256" key="5">
    <source>
        <dbReference type="ARBA" id="ARBA00022490"/>
    </source>
</evidence>
<evidence type="ECO:0000259" key="13">
    <source>
        <dbReference type="Pfam" id="PF01217"/>
    </source>
</evidence>
<keyword evidence="15" id="KW-1185">Reference proteome</keyword>
<comment type="subcellular location">
    <subcellularLocation>
        <location evidence="12">Cytoplasm</location>
    </subcellularLocation>
    <subcellularLocation>
        <location evidence="1 12">Golgi apparatus membrane</location>
        <topology evidence="1 12">Peripheral membrane protein</topology>
        <orientation evidence="1 12">Cytoplasmic side</orientation>
    </subcellularLocation>
    <subcellularLocation>
        <location evidence="12">Cytoplasmic vesicle</location>
        <location evidence="12">COPI-coated vesicle membrane</location>
        <topology evidence="12">Peripheral membrane protein</topology>
        <orientation evidence="12">Cytoplasmic side</orientation>
    </subcellularLocation>
</comment>
<evidence type="ECO:0000256" key="9">
    <source>
        <dbReference type="ARBA" id="ARBA00023136"/>
    </source>
</evidence>
<dbReference type="EMBL" id="LFWA01000005">
    <property type="protein sequence ID" value="KTW31151.1"/>
    <property type="molecule type" value="Genomic_DNA"/>
</dbReference>